<evidence type="ECO:0008006" key="6">
    <source>
        <dbReference type="Google" id="ProtNLM"/>
    </source>
</evidence>
<sequence length="773" mass="82739">MSSVPSVGETWRWRYHLAVLAVGLVVFAGAALESAQDGFGWDLGLATLIAVPLIAVVARFPMILDSGSGGIEVGFDSSILIFLLCTLDTSDALVAWSIGVAVTQVTANKTANAKCFNIGLGVVAGGLAATVYAVGSGGAVGTPRELVAMLFAAAVYFLTDYVLSGVSVAIGAQSRLSRELMQRGTLLAIACFVPLDSLGYLGAVVQRATPWWTLSLLAVPLVTLLIATRAVTRGQENARRLTVLFSAAVRAQAHVDREAVIDALLRDARQLLKLRDVRLRDTPPVDGTIAVPVQLGDDSRWLVAQAKNRARATVDSDEQALRALAAVASDAVSRLELTDEMVHVARHDPLTDLPNRGILLDRLTQALARQRHDPVALLFIDLDGFKPINDRYGHGVGDDVLVRLATRLRRCVRSTDTVARLGGDEFAILFEDVDQVLMPLMCERILASIGESIDIAGQPVQLGASVGLAYGTSRDSAASLLRNADLAMYEAKTQGKGRYVEYQTAMGRVRLERLELVDDLRQAIDDAEIDVAYQPVIGVDHGRIVGAEALARWRRNGVPVAPDVFISVAEETGLIVPLGDVILGKVAADAPALLSAADGEPLSINVNISAAQLREPEFIATVGRTVAAMRGTSLILEITERQGVDLDDNVLAAMRAIENMGVVFAIDDFGVGFSSISYLHDLPAQVIKADAALSNGIDEDPRARALLRSVVLMGQSLGFGVVVEGIERESQLDVVREDAPGVLAQGYLMHRPMPLADLLSVMRLERDGRRAMR</sequence>
<feature type="domain" description="EAL" evidence="2">
    <location>
        <begin position="513"/>
        <end position="766"/>
    </location>
</feature>
<keyword evidence="1" id="KW-1133">Transmembrane helix</keyword>
<feature type="transmembrane region" description="Helical" evidence="1">
    <location>
        <begin position="39"/>
        <end position="60"/>
    </location>
</feature>
<gene>
    <name evidence="4" type="ORF">GCM10009798_41450</name>
</gene>
<dbReference type="NCBIfam" id="TIGR00254">
    <property type="entry name" value="GGDEF"/>
    <property type="match status" value="1"/>
</dbReference>
<proteinExistence type="predicted"/>
<dbReference type="PANTHER" id="PTHR44757:SF2">
    <property type="entry name" value="BIOFILM ARCHITECTURE MAINTENANCE PROTEIN MBAA"/>
    <property type="match status" value="1"/>
</dbReference>
<dbReference type="EMBL" id="BAAAPB010000006">
    <property type="protein sequence ID" value="GAA1975912.1"/>
    <property type="molecule type" value="Genomic_DNA"/>
</dbReference>
<dbReference type="InterPro" id="IPR001633">
    <property type="entry name" value="EAL_dom"/>
</dbReference>
<dbReference type="InterPro" id="IPR000160">
    <property type="entry name" value="GGDEF_dom"/>
</dbReference>
<dbReference type="InterPro" id="IPR052155">
    <property type="entry name" value="Biofilm_reg_signaling"/>
</dbReference>
<dbReference type="InterPro" id="IPR043128">
    <property type="entry name" value="Rev_trsase/Diguanyl_cyclase"/>
</dbReference>
<keyword evidence="1" id="KW-0472">Membrane</keyword>
<feature type="transmembrane region" description="Helical" evidence="1">
    <location>
        <begin position="146"/>
        <end position="172"/>
    </location>
</feature>
<dbReference type="PROSITE" id="PS50883">
    <property type="entry name" value="EAL"/>
    <property type="match status" value="1"/>
</dbReference>
<accession>A0ABN2RWK2</accession>
<evidence type="ECO:0000256" key="1">
    <source>
        <dbReference type="SAM" id="Phobius"/>
    </source>
</evidence>
<evidence type="ECO:0000313" key="4">
    <source>
        <dbReference type="EMBL" id="GAA1975912.1"/>
    </source>
</evidence>
<name>A0ABN2RWK2_9ACTN</name>
<organism evidence="4 5">
    <name type="scientific">Nocardioides panacihumi</name>
    <dbReference type="NCBI Taxonomy" id="400774"/>
    <lineage>
        <taxon>Bacteria</taxon>
        <taxon>Bacillati</taxon>
        <taxon>Actinomycetota</taxon>
        <taxon>Actinomycetes</taxon>
        <taxon>Propionibacteriales</taxon>
        <taxon>Nocardioidaceae</taxon>
        <taxon>Nocardioides</taxon>
    </lineage>
</organism>
<keyword evidence="1" id="KW-0812">Transmembrane</keyword>
<dbReference type="InterPro" id="IPR035919">
    <property type="entry name" value="EAL_sf"/>
</dbReference>
<dbReference type="CDD" id="cd01949">
    <property type="entry name" value="GGDEF"/>
    <property type="match status" value="1"/>
</dbReference>
<reference evidence="4 5" key="1">
    <citation type="journal article" date="2019" name="Int. J. Syst. Evol. Microbiol.">
        <title>The Global Catalogue of Microorganisms (GCM) 10K type strain sequencing project: providing services to taxonomists for standard genome sequencing and annotation.</title>
        <authorList>
            <consortium name="The Broad Institute Genomics Platform"/>
            <consortium name="The Broad Institute Genome Sequencing Center for Infectious Disease"/>
            <person name="Wu L."/>
            <person name="Ma J."/>
        </authorList>
    </citation>
    <scope>NUCLEOTIDE SEQUENCE [LARGE SCALE GENOMIC DNA]</scope>
    <source>
        <strain evidence="4 5">JCM 15309</strain>
    </source>
</reference>
<dbReference type="SMART" id="SM00052">
    <property type="entry name" value="EAL"/>
    <property type="match status" value="1"/>
</dbReference>
<feature type="transmembrane region" description="Helical" evidence="1">
    <location>
        <begin position="13"/>
        <end position="32"/>
    </location>
</feature>
<dbReference type="Pfam" id="PF00990">
    <property type="entry name" value="GGDEF"/>
    <property type="match status" value="1"/>
</dbReference>
<dbReference type="CDD" id="cd01948">
    <property type="entry name" value="EAL"/>
    <property type="match status" value="1"/>
</dbReference>
<dbReference type="Proteomes" id="UP001500571">
    <property type="component" value="Unassembled WGS sequence"/>
</dbReference>
<dbReference type="PROSITE" id="PS50887">
    <property type="entry name" value="GGDEF"/>
    <property type="match status" value="1"/>
</dbReference>
<dbReference type="Pfam" id="PF00563">
    <property type="entry name" value="EAL"/>
    <property type="match status" value="1"/>
</dbReference>
<dbReference type="RefSeq" id="WP_344048231.1">
    <property type="nucleotide sequence ID" value="NZ_BAAAPB010000006.1"/>
</dbReference>
<evidence type="ECO:0000259" key="2">
    <source>
        <dbReference type="PROSITE" id="PS50883"/>
    </source>
</evidence>
<feature type="transmembrane region" description="Helical" evidence="1">
    <location>
        <begin position="184"/>
        <end position="205"/>
    </location>
</feature>
<evidence type="ECO:0000313" key="5">
    <source>
        <dbReference type="Proteomes" id="UP001500571"/>
    </source>
</evidence>
<evidence type="ECO:0000259" key="3">
    <source>
        <dbReference type="PROSITE" id="PS50887"/>
    </source>
</evidence>
<feature type="domain" description="GGDEF" evidence="3">
    <location>
        <begin position="373"/>
        <end position="504"/>
    </location>
</feature>
<dbReference type="InterPro" id="IPR029787">
    <property type="entry name" value="Nucleotide_cyclase"/>
</dbReference>
<dbReference type="Gene3D" id="3.30.70.270">
    <property type="match status" value="1"/>
</dbReference>
<protein>
    <recommendedName>
        <fullName evidence="6">EAL domain-containing protein</fullName>
    </recommendedName>
</protein>
<feature type="transmembrane region" description="Helical" evidence="1">
    <location>
        <begin position="80"/>
        <end position="103"/>
    </location>
</feature>
<dbReference type="Gene3D" id="3.20.20.450">
    <property type="entry name" value="EAL domain"/>
    <property type="match status" value="1"/>
</dbReference>
<dbReference type="SUPFAM" id="SSF141868">
    <property type="entry name" value="EAL domain-like"/>
    <property type="match status" value="1"/>
</dbReference>
<keyword evidence="5" id="KW-1185">Reference proteome</keyword>
<dbReference type="PANTHER" id="PTHR44757">
    <property type="entry name" value="DIGUANYLATE CYCLASE DGCP"/>
    <property type="match status" value="1"/>
</dbReference>
<dbReference type="SUPFAM" id="SSF55073">
    <property type="entry name" value="Nucleotide cyclase"/>
    <property type="match status" value="1"/>
</dbReference>
<dbReference type="SMART" id="SM00267">
    <property type="entry name" value="GGDEF"/>
    <property type="match status" value="1"/>
</dbReference>
<feature type="transmembrane region" description="Helical" evidence="1">
    <location>
        <begin position="115"/>
        <end position="134"/>
    </location>
</feature>
<comment type="caution">
    <text evidence="4">The sequence shown here is derived from an EMBL/GenBank/DDBJ whole genome shotgun (WGS) entry which is preliminary data.</text>
</comment>
<feature type="transmembrane region" description="Helical" evidence="1">
    <location>
        <begin position="211"/>
        <end position="231"/>
    </location>
</feature>